<protein>
    <submittedName>
        <fullName evidence="2">Uncharacterized protein</fullName>
    </submittedName>
</protein>
<feature type="chain" id="PRO_5040273165" evidence="1">
    <location>
        <begin position="20"/>
        <end position="496"/>
    </location>
</feature>
<reference evidence="2" key="1">
    <citation type="journal article" date="2020" name="Stud. Mycol.">
        <title>101 Dothideomycetes genomes: a test case for predicting lifestyles and emergence of pathogens.</title>
        <authorList>
            <person name="Haridas S."/>
            <person name="Albert R."/>
            <person name="Binder M."/>
            <person name="Bloem J."/>
            <person name="Labutti K."/>
            <person name="Salamov A."/>
            <person name="Andreopoulos B."/>
            <person name="Baker S."/>
            <person name="Barry K."/>
            <person name="Bills G."/>
            <person name="Bluhm B."/>
            <person name="Cannon C."/>
            <person name="Castanera R."/>
            <person name="Culley D."/>
            <person name="Daum C."/>
            <person name="Ezra D."/>
            <person name="Gonzalez J."/>
            <person name="Henrissat B."/>
            <person name="Kuo A."/>
            <person name="Liang C."/>
            <person name="Lipzen A."/>
            <person name="Lutzoni F."/>
            <person name="Magnuson J."/>
            <person name="Mondo S."/>
            <person name="Nolan M."/>
            <person name="Ohm R."/>
            <person name="Pangilinan J."/>
            <person name="Park H.-J."/>
            <person name="Ramirez L."/>
            <person name="Alfaro M."/>
            <person name="Sun H."/>
            <person name="Tritt A."/>
            <person name="Yoshinaga Y."/>
            <person name="Zwiers L.-H."/>
            <person name="Turgeon B."/>
            <person name="Goodwin S."/>
            <person name="Spatafora J."/>
            <person name="Crous P."/>
            <person name="Grigoriev I."/>
        </authorList>
    </citation>
    <scope>NUCLEOTIDE SEQUENCE</scope>
    <source>
        <strain evidence="2">CBS 110217</strain>
    </source>
</reference>
<evidence type="ECO:0000256" key="1">
    <source>
        <dbReference type="SAM" id="SignalP"/>
    </source>
</evidence>
<keyword evidence="3" id="KW-1185">Reference proteome</keyword>
<dbReference type="AlphaFoldDB" id="A0A9P4H610"/>
<dbReference type="Proteomes" id="UP000799777">
    <property type="component" value="Unassembled WGS sequence"/>
</dbReference>
<proteinExistence type="predicted"/>
<keyword evidence="1" id="KW-0732">Signal</keyword>
<organism evidence="2 3">
    <name type="scientific">Setomelanomma holmii</name>
    <dbReference type="NCBI Taxonomy" id="210430"/>
    <lineage>
        <taxon>Eukaryota</taxon>
        <taxon>Fungi</taxon>
        <taxon>Dikarya</taxon>
        <taxon>Ascomycota</taxon>
        <taxon>Pezizomycotina</taxon>
        <taxon>Dothideomycetes</taxon>
        <taxon>Pleosporomycetidae</taxon>
        <taxon>Pleosporales</taxon>
        <taxon>Pleosporineae</taxon>
        <taxon>Phaeosphaeriaceae</taxon>
        <taxon>Setomelanomma</taxon>
    </lineage>
</organism>
<comment type="caution">
    <text evidence="2">The sequence shown here is derived from an EMBL/GenBank/DDBJ whole genome shotgun (WGS) entry which is preliminary data.</text>
</comment>
<evidence type="ECO:0000313" key="3">
    <source>
        <dbReference type="Proteomes" id="UP000799777"/>
    </source>
</evidence>
<sequence length="496" mass="53490">MTRSFFIIAFGVTISLSLAEVFTLSLAKVAQYSASLASTPTLTGSRILFTEAADDGSIDIVLSEELRGNIKTVLDTKCNSIDTQCVNSIKDLLINPRTELESRQLAGAAAAGAVLFALLALALPCQIDPAASAAQASTIAVITKTDAPFITITPKLDTPSATGINKPTQTTLSSMQDGHPQGDVAIYLSDNLANRLNEIIARTICEHIDAIVCAAKALVLNAFPGGPFADLASIQAKQPAWSTPDLVDATFAVVTFAVTQARYLRLTAEAATTLAFASFYVAYMNIKNNKPLGRVNYIASSDLQGSIMKSMGSTLISVTPTMVITATATASTSSALECSASCTIVGQIRNCNTWCPTPSPDDSYVKPSIYAVMTVAIEPWHVPNRLQLVIANPNPIGLCPPPSENETDFPLDLFPPVYTKFCEQAETSKDPIVWVVDPQGERAASKKWFLRTLKSRANEQYKDYRFTLARVPRADRTECLTSCDDAFRQLFPTRYM</sequence>
<gene>
    <name evidence="2" type="ORF">EK21DRAFT_114118</name>
</gene>
<name>A0A9P4H610_9PLEO</name>
<dbReference type="EMBL" id="ML978216">
    <property type="protein sequence ID" value="KAF2028204.1"/>
    <property type="molecule type" value="Genomic_DNA"/>
</dbReference>
<feature type="signal peptide" evidence="1">
    <location>
        <begin position="1"/>
        <end position="19"/>
    </location>
</feature>
<evidence type="ECO:0000313" key="2">
    <source>
        <dbReference type="EMBL" id="KAF2028204.1"/>
    </source>
</evidence>
<accession>A0A9P4H610</accession>
<dbReference type="OrthoDB" id="3687237at2759"/>